<evidence type="ECO:0000256" key="8">
    <source>
        <dbReference type="NCBIfam" id="TIGR03303"/>
    </source>
</evidence>
<protein>
    <recommendedName>
        <fullName evidence="8">Outer membrane protein assembly factor BamA</fullName>
    </recommendedName>
</protein>
<dbReference type="Gene3D" id="3.10.20.310">
    <property type="entry name" value="membrane protein fhac"/>
    <property type="match status" value="5"/>
</dbReference>
<dbReference type="Gene3D" id="2.40.160.50">
    <property type="entry name" value="membrane protein fhac: a member of the omp85/tpsb transporter family"/>
    <property type="match status" value="1"/>
</dbReference>
<dbReference type="Pfam" id="PF07244">
    <property type="entry name" value="POTRA"/>
    <property type="match status" value="5"/>
</dbReference>
<keyword evidence="4 9" id="KW-0732">Signal</keyword>
<dbReference type="GO" id="GO:0071709">
    <property type="term" value="P:membrane assembly"/>
    <property type="evidence" value="ECO:0007669"/>
    <property type="project" value="InterPro"/>
</dbReference>
<name>A0A1Z3N9I4_BDEBC</name>
<organism evidence="11 12">
    <name type="scientific">Bdellovibrio bacteriovorus</name>
    <dbReference type="NCBI Taxonomy" id="959"/>
    <lineage>
        <taxon>Bacteria</taxon>
        <taxon>Pseudomonadati</taxon>
        <taxon>Bdellovibrionota</taxon>
        <taxon>Bdellovibrionia</taxon>
        <taxon>Bdellovibrionales</taxon>
        <taxon>Pseudobdellovibrionaceae</taxon>
        <taxon>Bdellovibrio</taxon>
    </lineage>
</organism>
<evidence type="ECO:0000313" key="12">
    <source>
        <dbReference type="Proteomes" id="UP000197003"/>
    </source>
</evidence>
<keyword evidence="7" id="KW-0998">Cell outer membrane</keyword>
<feature type="domain" description="POTRA" evidence="10">
    <location>
        <begin position="201"/>
        <end position="289"/>
    </location>
</feature>
<dbReference type="GO" id="GO:0009279">
    <property type="term" value="C:cell outer membrane"/>
    <property type="evidence" value="ECO:0007669"/>
    <property type="project" value="UniProtKB-UniRule"/>
</dbReference>
<dbReference type="PROSITE" id="PS51779">
    <property type="entry name" value="POTRA"/>
    <property type="match status" value="5"/>
</dbReference>
<keyword evidence="6" id="KW-0472">Membrane</keyword>
<sequence length="799" mass="90195">MGTLSKLLCALLITFMTSTVVAQPAKKKNAKAKAPVAAAEASDATSGLIVKTIEVAGNRKIEKDAILAKITTKVGEQYSTQHIREDVQALFNLGFFNDIQVDRKTTGKDVTLTYTVLEKPSVVEITYEGNSEVKSEDIADATGIKPYQLLNMAKVKEAVEKIQKLYEDKGFFLAKIDSEVQEVTKDETVRLVFKIRENDKVKVKKITFLGNNHMGDSSLKSKMLTQEGGFFSGISGSGQYKQEMFERDVQILRFLYWNQGYVQAKVDRPQVTVTPDKKNIYITIRIEEGEQYNVGDVDFAGDLLFPKSELREVIKIDDNGVFAYDVLQKDISDLTAKYGDLGYAYANVIPRTRFNDKERRVDLVFEFDKGNKVYFGKINMVGNSKTRDKVIRRELKVHEGELYNETRRRQSLENIQRLGFFEEVNFKTSIDPERTEVMNVDISVKERNTGQIQLGAGYGTSQGFTLQGSISQANFLGKGQNLGASLNLSNTGSYYSLSFTEPYFRDTLWSLGADLYQSANTGRVDYDENHTGGAIRLGHPLAEYTRGFLKYKYDDTKLSKKYDSEGKLITDPDLFPLESASGVTSSMTGTVEYDTRNDRQMPTKGIYSSASYEYAGLGGDLKYTRGNANFRYYKNLFWDVVWRNNIQYSRIDGLDGQEVPFSELYLLGGPYSLRGYRSYRVGKMKFSEMIYNDLIAEGKSEAEAREKAWRFYGGVQQAMYQTELQFPLVKEAGIMGAGFFDIGAADDVLSDNNFFADVGFGIRWYSPIGVLRFEWGFPLNRNPAYQDATVFEFSIGPSF</sequence>
<evidence type="ECO:0000256" key="7">
    <source>
        <dbReference type="ARBA" id="ARBA00023237"/>
    </source>
</evidence>
<dbReference type="InterPro" id="IPR023707">
    <property type="entry name" value="OM_assembly_BamA"/>
</dbReference>
<evidence type="ECO:0000256" key="2">
    <source>
        <dbReference type="ARBA" id="ARBA00022452"/>
    </source>
</evidence>
<dbReference type="HAMAP" id="MF_01430">
    <property type="entry name" value="OM_assembly_BamA"/>
    <property type="match status" value="1"/>
</dbReference>
<dbReference type="NCBIfam" id="TIGR03303">
    <property type="entry name" value="OM_YaeT"/>
    <property type="match status" value="1"/>
</dbReference>
<feature type="chain" id="PRO_5039919539" description="Outer membrane protein assembly factor BamA" evidence="9">
    <location>
        <begin position="23"/>
        <end position="799"/>
    </location>
</feature>
<evidence type="ECO:0000313" key="11">
    <source>
        <dbReference type="EMBL" id="ASD64124.1"/>
    </source>
</evidence>
<evidence type="ECO:0000256" key="9">
    <source>
        <dbReference type="SAM" id="SignalP"/>
    </source>
</evidence>
<dbReference type="InterPro" id="IPR034746">
    <property type="entry name" value="POTRA"/>
</dbReference>
<dbReference type="EMBL" id="CP020946">
    <property type="protein sequence ID" value="ASD64124.1"/>
    <property type="molecule type" value="Genomic_DNA"/>
</dbReference>
<dbReference type="AlphaFoldDB" id="A0A1Z3N9I4"/>
<keyword evidence="5" id="KW-0677">Repeat</keyword>
<dbReference type="RefSeq" id="WP_088565608.1">
    <property type="nucleotide sequence ID" value="NZ_CP020946.1"/>
</dbReference>
<evidence type="ECO:0000256" key="3">
    <source>
        <dbReference type="ARBA" id="ARBA00022692"/>
    </source>
</evidence>
<dbReference type="InterPro" id="IPR000184">
    <property type="entry name" value="Bac_surfAg_D15"/>
</dbReference>
<proteinExistence type="inferred from homology"/>
<feature type="domain" description="POTRA" evidence="10">
    <location>
        <begin position="292"/>
        <end position="370"/>
    </location>
</feature>
<dbReference type="InterPro" id="IPR010827">
    <property type="entry name" value="BamA/TamA_POTRA"/>
</dbReference>
<dbReference type="InterPro" id="IPR039910">
    <property type="entry name" value="D15-like"/>
</dbReference>
<dbReference type="Pfam" id="PF01103">
    <property type="entry name" value="Omp85"/>
    <property type="match status" value="1"/>
</dbReference>
<evidence type="ECO:0000256" key="6">
    <source>
        <dbReference type="ARBA" id="ARBA00023136"/>
    </source>
</evidence>
<gene>
    <name evidence="11" type="ORF">B9G79_11370</name>
</gene>
<reference evidence="11 12" key="1">
    <citation type="submission" date="2017-04" db="EMBL/GenBank/DDBJ databases">
        <title>Whole genome sequence of Bdellovibrio bacteriovorus strain SSB218315.</title>
        <authorList>
            <person name="Oyedara O."/>
            <person name="Rodriguez-Perez M.A."/>
        </authorList>
    </citation>
    <scope>NUCLEOTIDE SEQUENCE [LARGE SCALE GENOMIC DNA]</scope>
    <source>
        <strain evidence="11 12">SSB218315</strain>
    </source>
</reference>
<dbReference type="Proteomes" id="UP000197003">
    <property type="component" value="Chromosome"/>
</dbReference>
<accession>A0A1Z3N9I4</accession>
<evidence type="ECO:0000256" key="1">
    <source>
        <dbReference type="ARBA" id="ARBA00004370"/>
    </source>
</evidence>
<evidence type="ECO:0000256" key="5">
    <source>
        <dbReference type="ARBA" id="ARBA00022737"/>
    </source>
</evidence>
<dbReference type="PANTHER" id="PTHR12815:SF23">
    <property type="entry name" value="OUTER MEMBRANE PROTEIN ASSEMBLY FACTOR BAMA"/>
    <property type="match status" value="1"/>
</dbReference>
<feature type="domain" description="POTRA" evidence="10">
    <location>
        <begin position="373"/>
        <end position="447"/>
    </location>
</feature>
<dbReference type="PIRSF" id="PIRSF006076">
    <property type="entry name" value="OM_assembly_OMP85"/>
    <property type="match status" value="1"/>
</dbReference>
<feature type="domain" description="POTRA" evidence="10">
    <location>
        <begin position="120"/>
        <end position="198"/>
    </location>
</feature>
<feature type="signal peptide" evidence="9">
    <location>
        <begin position="1"/>
        <end position="22"/>
    </location>
</feature>
<evidence type="ECO:0000259" key="10">
    <source>
        <dbReference type="PROSITE" id="PS51779"/>
    </source>
</evidence>
<dbReference type="OrthoDB" id="5287176at2"/>
<dbReference type="PANTHER" id="PTHR12815">
    <property type="entry name" value="SORTING AND ASSEMBLY MACHINERY SAMM50 PROTEIN FAMILY MEMBER"/>
    <property type="match status" value="1"/>
</dbReference>
<evidence type="ECO:0000256" key="4">
    <source>
        <dbReference type="ARBA" id="ARBA00022729"/>
    </source>
</evidence>
<comment type="subcellular location">
    <subcellularLocation>
        <location evidence="1">Membrane</location>
    </subcellularLocation>
</comment>
<keyword evidence="2" id="KW-1134">Transmembrane beta strand</keyword>
<keyword evidence="3" id="KW-0812">Transmembrane</keyword>
<feature type="domain" description="POTRA" evidence="10">
    <location>
        <begin position="48"/>
        <end position="119"/>
    </location>
</feature>